<proteinExistence type="evidence at transcript level"/>
<organism evidence="1">
    <name type="scientific">Medicago truncatula</name>
    <name type="common">Barrel medic</name>
    <name type="synonym">Medicago tribuloides</name>
    <dbReference type="NCBI Taxonomy" id="3880"/>
    <lineage>
        <taxon>Eukaryota</taxon>
        <taxon>Viridiplantae</taxon>
        <taxon>Streptophyta</taxon>
        <taxon>Embryophyta</taxon>
        <taxon>Tracheophyta</taxon>
        <taxon>Spermatophyta</taxon>
        <taxon>Magnoliopsida</taxon>
        <taxon>eudicotyledons</taxon>
        <taxon>Gunneridae</taxon>
        <taxon>Pentapetalae</taxon>
        <taxon>rosids</taxon>
        <taxon>fabids</taxon>
        <taxon>Fabales</taxon>
        <taxon>Fabaceae</taxon>
        <taxon>Papilionoideae</taxon>
        <taxon>50 kb inversion clade</taxon>
        <taxon>NPAAA clade</taxon>
        <taxon>Hologalegina</taxon>
        <taxon>IRL clade</taxon>
        <taxon>Trifolieae</taxon>
        <taxon>Medicago</taxon>
    </lineage>
</organism>
<accession>I3SUI3</accession>
<reference evidence="1" key="1">
    <citation type="submission" date="2012-05" db="EMBL/GenBank/DDBJ databases">
        <authorList>
            <person name="Krishnakumar V."/>
            <person name="Cheung F."/>
            <person name="Xiao Y."/>
            <person name="Chan A."/>
            <person name="Moskal W.A."/>
            <person name="Town C.D."/>
        </authorList>
    </citation>
    <scope>NUCLEOTIDE SEQUENCE</scope>
</reference>
<protein>
    <submittedName>
        <fullName evidence="1">Uncharacterized protein</fullName>
    </submittedName>
</protein>
<name>I3SUI3_MEDTR</name>
<evidence type="ECO:0000313" key="1">
    <source>
        <dbReference type="EMBL" id="AFK43925.1"/>
    </source>
</evidence>
<sequence length="65" mass="7159">MSTTAHIISSTIATWFCIFSHTTLKSKGAVRFAIAKQHTPEIRRPSISTGYSSTDLSVILTVEYV</sequence>
<dbReference type="AlphaFoldDB" id="I3SUI3"/>
<dbReference type="EMBL" id="BT144131">
    <property type="protein sequence ID" value="AFK43925.1"/>
    <property type="molecule type" value="mRNA"/>
</dbReference>